<proteinExistence type="predicted"/>
<evidence type="ECO:0000313" key="9">
    <source>
        <dbReference type="Proteomes" id="UP000524535"/>
    </source>
</evidence>
<evidence type="ECO:0000256" key="1">
    <source>
        <dbReference type="ARBA" id="ARBA00012528"/>
    </source>
</evidence>
<dbReference type="EMBL" id="JACIGW010000003">
    <property type="protein sequence ID" value="MBB4349525.1"/>
    <property type="molecule type" value="Genomic_DNA"/>
</dbReference>
<feature type="transmembrane region" description="Helical" evidence="3">
    <location>
        <begin position="189"/>
        <end position="215"/>
    </location>
</feature>
<dbReference type="InterPro" id="IPR043128">
    <property type="entry name" value="Rev_trsase/Diguanyl_cyclase"/>
</dbReference>
<reference evidence="8 9" key="1">
    <citation type="submission" date="2020-08" db="EMBL/GenBank/DDBJ databases">
        <title>Genomic Encyclopedia of Type Strains, Phase IV (KMG-V): Genome sequencing to study the core and pangenomes of soil and plant-associated prokaryotes.</title>
        <authorList>
            <person name="Whitman W."/>
        </authorList>
    </citation>
    <scope>NUCLEOTIDE SEQUENCE [LARGE SCALE GENOMIC DNA]</scope>
    <source>
        <strain evidence="6 9">SEMIA 444</strain>
        <strain evidence="5 8">SEMIA 448</strain>
        <strain evidence="7 10">SEMIA 452</strain>
    </source>
</reference>
<organism evidence="6 9">
    <name type="scientific">Aliirhizobium cellulosilyticum</name>
    <dbReference type="NCBI Taxonomy" id="393664"/>
    <lineage>
        <taxon>Bacteria</taxon>
        <taxon>Pseudomonadati</taxon>
        <taxon>Pseudomonadota</taxon>
        <taxon>Alphaproteobacteria</taxon>
        <taxon>Hyphomicrobiales</taxon>
        <taxon>Rhizobiaceae</taxon>
        <taxon>Aliirhizobium</taxon>
    </lineage>
</organism>
<feature type="transmembrane region" description="Helical" evidence="3">
    <location>
        <begin position="157"/>
        <end position="177"/>
    </location>
</feature>
<accession>A0A7W6TGF9</accession>
<dbReference type="Pfam" id="PF07695">
    <property type="entry name" value="7TMR-DISM_7TM"/>
    <property type="match status" value="1"/>
</dbReference>
<dbReference type="NCBIfam" id="TIGR00254">
    <property type="entry name" value="GGDEF"/>
    <property type="match status" value="1"/>
</dbReference>
<dbReference type="SUPFAM" id="SSF55073">
    <property type="entry name" value="Nucleotide cyclase"/>
    <property type="match status" value="1"/>
</dbReference>
<evidence type="ECO:0000313" key="10">
    <source>
        <dbReference type="Proteomes" id="UP000576087"/>
    </source>
</evidence>
<evidence type="ECO:0000313" key="7">
    <source>
        <dbReference type="EMBL" id="MBB4446884.1"/>
    </source>
</evidence>
<dbReference type="GO" id="GO:1902201">
    <property type="term" value="P:negative regulation of bacterial-type flagellum-dependent cell motility"/>
    <property type="evidence" value="ECO:0007669"/>
    <property type="project" value="TreeGrafter"/>
</dbReference>
<dbReference type="EC" id="2.7.7.65" evidence="1"/>
<evidence type="ECO:0000259" key="4">
    <source>
        <dbReference type="PROSITE" id="PS50887"/>
    </source>
</evidence>
<feature type="transmembrane region" description="Helical" evidence="3">
    <location>
        <begin position="221"/>
        <end position="245"/>
    </location>
</feature>
<dbReference type="InterPro" id="IPR000160">
    <property type="entry name" value="GGDEF_dom"/>
</dbReference>
<keyword evidence="3" id="KW-0812">Transmembrane</keyword>
<dbReference type="InterPro" id="IPR029787">
    <property type="entry name" value="Nucleotide_cyclase"/>
</dbReference>
<keyword evidence="3" id="KW-0472">Membrane</keyword>
<dbReference type="Gene3D" id="3.30.70.270">
    <property type="match status" value="1"/>
</dbReference>
<evidence type="ECO:0000313" key="6">
    <source>
        <dbReference type="EMBL" id="MBB4412253.1"/>
    </source>
</evidence>
<dbReference type="InterPro" id="IPR011623">
    <property type="entry name" value="7TMR_DISM_rcpt_extracell_dom1"/>
</dbReference>
<evidence type="ECO:0000256" key="2">
    <source>
        <dbReference type="ARBA" id="ARBA00034247"/>
    </source>
</evidence>
<feature type="domain" description="GGDEF" evidence="4">
    <location>
        <begin position="413"/>
        <end position="543"/>
    </location>
</feature>
<feature type="transmembrane region" description="Helical" evidence="3">
    <location>
        <begin position="318"/>
        <end position="339"/>
    </location>
</feature>
<evidence type="ECO:0000256" key="3">
    <source>
        <dbReference type="SAM" id="Phobius"/>
    </source>
</evidence>
<dbReference type="EMBL" id="JACIHM010000003">
    <property type="protein sequence ID" value="MBB4446884.1"/>
    <property type="molecule type" value="Genomic_DNA"/>
</dbReference>
<name>A0A7W6TGF9_9HYPH</name>
<dbReference type="PANTHER" id="PTHR45138">
    <property type="entry name" value="REGULATORY COMPONENTS OF SENSORY TRANSDUCTION SYSTEM"/>
    <property type="match status" value="1"/>
</dbReference>
<dbReference type="PROSITE" id="PS50887">
    <property type="entry name" value="GGDEF"/>
    <property type="match status" value="1"/>
</dbReference>
<feature type="transmembrane region" description="Helical" evidence="3">
    <location>
        <begin position="257"/>
        <end position="279"/>
    </location>
</feature>
<evidence type="ECO:0000313" key="5">
    <source>
        <dbReference type="EMBL" id="MBB4349525.1"/>
    </source>
</evidence>
<dbReference type="GO" id="GO:0052621">
    <property type="term" value="F:diguanylate cyclase activity"/>
    <property type="evidence" value="ECO:0007669"/>
    <property type="project" value="UniProtKB-EC"/>
</dbReference>
<dbReference type="SMART" id="SM00267">
    <property type="entry name" value="GGDEF"/>
    <property type="match status" value="1"/>
</dbReference>
<protein>
    <recommendedName>
        <fullName evidence="1">diguanylate cyclase</fullName>
        <ecNumber evidence="1">2.7.7.65</ecNumber>
    </recommendedName>
</protein>
<dbReference type="Pfam" id="PF00990">
    <property type="entry name" value="GGDEF"/>
    <property type="match status" value="1"/>
</dbReference>
<dbReference type="GO" id="GO:0005886">
    <property type="term" value="C:plasma membrane"/>
    <property type="evidence" value="ECO:0007669"/>
    <property type="project" value="TreeGrafter"/>
</dbReference>
<keyword evidence="3" id="KW-1133">Transmembrane helix</keyword>
<dbReference type="InterPro" id="IPR050469">
    <property type="entry name" value="Diguanylate_Cyclase"/>
</dbReference>
<dbReference type="PANTHER" id="PTHR45138:SF9">
    <property type="entry name" value="DIGUANYLATE CYCLASE DGCM-RELATED"/>
    <property type="match status" value="1"/>
</dbReference>
<dbReference type="CDD" id="cd01949">
    <property type="entry name" value="GGDEF"/>
    <property type="match status" value="1"/>
</dbReference>
<comment type="caution">
    <text evidence="6">The sequence shown here is derived from an EMBL/GenBank/DDBJ whole genome shotgun (WGS) entry which is preliminary data.</text>
</comment>
<dbReference type="GO" id="GO:0043709">
    <property type="term" value="P:cell adhesion involved in single-species biofilm formation"/>
    <property type="evidence" value="ECO:0007669"/>
    <property type="project" value="TreeGrafter"/>
</dbReference>
<dbReference type="AlphaFoldDB" id="A0A7W6TGF9"/>
<dbReference type="Proteomes" id="UP000520770">
    <property type="component" value="Unassembled WGS sequence"/>
</dbReference>
<feature type="transmembrane region" description="Helical" evidence="3">
    <location>
        <begin position="285"/>
        <end position="306"/>
    </location>
</feature>
<sequence>MAVLVYLVANPVRAEEPSKIVSSCWTSSGLSSDMVELVGSLEHWICGDQTYSLEGERVLLRFEIGPDDTLPRYLFSRRSALQAVHLLAIDRDGATRQSSFSSGDLLNSLRGGYFKASLPEVTRNTQHVIAAFDLPSHRMTLERAYLSQSDLPLSGNLLRSFLLLAILAGMLSMPLIFNAAFYRILNEPFVLWHSTLTISLLLTILVSSGLAAVLFDLPAMTLSWMTTIIFGFTVASGAMFTHSFIEPGRMHPILRRALLYCAGWAMLLSISHAAFPFVARPIQSTLYTAAFAPILVIFLLSVADALRRGSRAAKFQALGYIPVILAGSVRLVTGITPWLESNDAMLLFYMGCACEVLFTTLGVADRFMAIRRQRDSARFEADVFERLSESDALTGLLNRRAIEQNFETYRAEGYRALAVLDLDHFKKINDVYGHGIGDEVLKAVAETLQADPQIRAFRLGGEEFVLLVRGEDAQLRAERRRQAITAAVATALPELGQAVTASMGMTNSRPDEDAGFAELYKQADRLLYDAKLAGRNRTKLILVQGA</sequence>
<dbReference type="EMBL" id="JACIGY010000003">
    <property type="protein sequence ID" value="MBB4412253.1"/>
    <property type="molecule type" value="Genomic_DNA"/>
</dbReference>
<evidence type="ECO:0000313" key="8">
    <source>
        <dbReference type="Proteomes" id="UP000520770"/>
    </source>
</evidence>
<keyword evidence="9" id="KW-1185">Reference proteome</keyword>
<gene>
    <name evidence="6" type="ORF">GGE31_002766</name>
    <name evidence="5" type="ORF">GGE33_003287</name>
    <name evidence="7" type="ORF">GGE35_002706</name>
</gene>
<feature type="transmembrane region" description="Helical" evidence="3">
    <location>
        <begin position="345"/>
        <end position="364"/>
    </location>
</feature>
<dbReference type="Proteomes" id="UP000576087">
    <property type="component" value="Unassembled WGS sequence"/>
</dbReference>
<comment type="catalytic activity">
    <reaction evidence="2">
        <text>2 GTP = 3',3'-c-di-GMP + 2 diphosphate</text>
        <dbReference type="Rhea" id="RHEA:24898"/>
        <dbReference type="ChEBI" id="CHEBI:33019"/>
        <dbReference type="ChEBI" id="CHEBI:37565"/>
        <dbReference type="ChEBI" id="CHEBI:58805"/>
        <dbReference type="EC" id="2.7.7.65"/>
    </reaction>
</comment>
<dbReference type="Proteomes" id="UP000524535">
    <property type="component" value="Unassembled WGS sequence"/>
</dbReference>